<keyword evidence="1" id="KW-0812">Transmembrane</keyword>
<evidence type="ECO:0000313" key="3">
    <source>
        <dbReference type="Proteomes" id="UP000243719"/>
    </source>
</evidence>
<keyword evidence="3" id="KW-1185">Reference proteome</keyword>
<dbReference type="PANTHER" id="PTHR35804">
    <property type="entry name" value="LYSINE EXPORTER LYSO"/>
    <property type="match status" value="1"/>
</dbReference>
<protein>
    <recommendedName>
        <fullName evidence="4">Lysine exporter LysO family protein</fullName>
    </recommendedName>
</protein>
<organism evidence="2 3">
    <name type="scientific">Chitinasiproducens palmae</name>
    <dbReference type="NCBI Taxonomy" id="1770053"/>
    <lineage>
        <taxon>Bacteria</taxon>
        <taxon>Pseudomonadati</taxon>
        <taxon>Pseudomonadota</taxon>
        <taxon>Betaproteobacteria</taxon>
        <taxon>Burkholderiales</taxon>
        <taxon>Burkholderiaceae</taxon>
        <taxon>Chitinasiproducens</taxon>
    </lineage>
</organism>
<feature type="transmembrane region" description="Helical" evidence="1">
    <location>
        <begin position="6"/>
        <end position="24"/>
    </location>
</feature>
<sequence>MELLSSLLPIVVALLLGAICGRVAPPALRRTLSRALAPLIAVLLFVAGAMFGDVFASPVVVPTLGLALCYAAGATLTSYFVIALSVRRSASSQPVAARPAGRGGWHALRECATALGLVAAGALLQGLPATRALTGYLPRLDHLVWLLVALVGIDLVRLPLAGAWRSPIVWVTPLLAAAASLLGGALAAWLVGERTIVGLALASGFGWFSMSGALVASRLGEAYGAIALSTDLFRELLAIVLLYSSGTRRPAACVAAAGATALDSTLPIIRQTCAPEILPLALFSGFVLSLLAPVLMAAFLAFA</sequence>
<accession>A0A1H2PWB9</accession>
<evidence type="ECO:0008006" key="4">
    <source>
        <dbReference type="Google" id="ProtNLM"/>
    </source>
</evidence>
<gene>
    <name evidence="2" type="ORF">SAMN05216551_1214</name>
</gene>
<dbReference type="GO" id="GO:0005886">
    <property type="term" value="C:plasma membrane"/>
    <property type="evidence" value="ECO:0007669"/>
    <property type="project" value="TreeGrafter"/>
</dbReference>
<dbReference type="RefSeq" id="WP_091913465.1">
    <property type="nucleotide sequence ID" value="NZ_FNLO01000021.1"/>
</dbReference>
<feature type="transmembrane region" description="Helical" evidence="1">
    <location>
        <begin position="167"/>
        <end position="190"/>
    </location>
</feature>
<dbReference type="GO" id="GO:0015661">
    <property type="term" value="F:L-lysine efflux transmembrane transporter activity"/>
    <property type="evidence" value="ECO:0007669"/>
    <property type="project" value="InterPro"/>
</dbReference>
<dbReference type="EMBL" id="FNLO01000021">
    <property type="protein sequence ID" value="SDV51651.1"/>
    <property type="molecule type" value="Genomic_DNA"/>
</dbReference>
<feature type="transmembrane region" description="Helical" evidence="1">
    <location>
        <begin position="142"/>
        <end position="160"/>
    </location>
</feature>
<reference evidence="3" key="1">
    <citation type="submission" date="2016-09" db="EMBL/GenBank/DDBJ databases">
        <authorList>
            <person name="Varghese N."/>
            <person name="Submissions S."/>
        </authorList>
    </citation>
    <scope>NUCLEOTIDE SEQUENCE [LARGE SCALE GENOMIC DNA]</scope>
    <source>
        <strain evidence="3">JS23</strain>
    </source>
</reference>
<dbReference type="Proteomes" id="UP000243719">
    <property type="component" value="Unassembled WGS sequence"/>
</dbReference>
<feature type="transmembrane region" description="Helical" evidence="1">
    <location>
        <begin position="63"/>
        <end position="86"/>
    </location>
</feature>
<proteinExistence type="predicted"/>
<keyword evidence="1" id="KW-1133">Transmembrane helix</keyword>
<keyword evidence="1" id="KW-0472">Membrane</keyword>
<name>A0A1H2PWB9_9BURK</name>
<dbReference type="OrthoDB" id="5451742at2"/>
<dbReference type="Pfam" id="PF03956">
    <property type="entry name" value="Lys_export"/>
    <property type="match status" value="1"/>
</dbReference>
<evidence type="ECO:0000256" key="1">
    <source>
        <dbReference type="SAM" id="Phobius"/>
    </source>
</evidence>
<feature type="transmembrane region" description="Helical" evidence="1">
    <location>
        <begin position="36"/>
        <end position="57"/>
    </location>
</feature>
<feature type="transmembrane region" description="Helical" evidence="1">
    <location>
        <begin position="281"/>
        <end position="302"/>
    </location>
</feature>
<dbReference type="PANTHER" id="PTHR35804:SF1">
    <property type="entry name" value="LYSINE EXPORTER LYSO"/>
    <property type="match status" value="1"/>
</dbReference>
<dbReference type="AlphaFoldDB" id="A0A1H2PWB9"/>
<feature type="transmembrane region" description="Helical" evidence="1">
    <location>
        <begin position="196"/>
        <end position="216"/>
    </location>
</feature>
<feature type="transmembrane region" description="Helical" evidence="1">
    <location>
        <begin position="107"/>
        <end position="127"/>
    </location>
</feature>
<dbReference type="InterPro" id="IPR005642">
    <property type="entry name" value="LysO"/>
</dbReference>
<evidence type="ECO:0000313" key="2">
    <source>
        <dbReference type="EMBL" id="SDV51651.1"/>
    </source>
</evidence>